<dbReference type="InterPro" id="IPR011089">
    <property type="entry name" value="GmrSD_C"/>
</dbReference>
<reference evidence="3 4" key="1">
    <citation type="submission" date="2018-02" db="EMBL/GenBank/DDBJ databases">
        <title>Complete genome of the streamlined marine actinobacterium Pontimonas salivibrio CL-TW6 adapted to coastal planktonic lifestype.</title>
        <authorList>
            <person name="Cho B.C."/>
            <person name="Hardies S.C."/>
            <person name="Jang G.I."/>
            <person name="Hwang C.Y."/>
        </authorList>
    </citation>
    <scope>NUCLEOTIDE SEQUENCE [LARGE SCALE GENOMIC DNA]</scope>
    <source>
        <strain evidence="3 4">CL-TW6</strain>
    </source>
</reference>
<dbReference type="RefSeq" id="WP_104913201.1">
    <property type="nucleotide sequence ID" value="NZ_CP026923.1"/>
</dbReference>
<dbReference type="PANTHER" id="PTHR24094:SF15">
    <property type="entry name" value="AMP-DEPENDENT SYNTHETASE_LIGASE DOMAIN-CONTAINING PROTEIN-RELATED"/>
    <property type="match status" value="1"/>
</dbReference>
<dbReference type="EMBL" id="CP026923">
    <property type="protein sequence ID" value="AVG23618.1"/>
    <property type="molecule type" value="Genomic_DNA"/>
</dbReference>
<sequence length="282" mass="30556">MHPIRRGLLWGAAGLIALFVINALSAVITGADDPFPPAPVTQPHTDTQSSEGSSPDAPVEGGPDGNLEQPDSRSREPDDLSAREMLQSIPIKGRAPKTGYDREGQFGRAWFDVDANGCDTRNDILQRDLDNLVLERECTVLSGTLDDPFSGEVIDFERGEATSILVQIDHVVALSNAWQTGAAQLDAETRLSFANDPLNLIAVSGRLNAQKGDGDAATWLPPKGDFWCEYVARQVAVKAHYDLWVTPPEFERIDTILSECGNPPALTPDQHGMFRPGSLPGF</sequence>
<evidence type="ECO:0000259" key="2">
    <source>
        <dbReference type="Pfam" id="PF07510"/>
    </source>
</evidence>
<dbReference type="OrthoDB" id="5196645at2"/>
<dbReference type="AlphaFoldDB" id="A0A2L2BPP0"/>
<keyword evidence="4" id="KW-1185">Reference proteome</keyword>
<dbReference type="Pfam" id="PF07510">
    <property type="entry name" value="GmrSD_C"/>
    <property type="match status" value="1"/>
</dbReference>
<feature type="region of interest" description="Disordered" evidence="1">
    <location>
        <begin position="35"/>
        <end position="80"/>
    </location>
</feature>
<accession>A0A2L2BPP0</accession>
<dbReference type="PANTHER" id="PTHR24094">
    <property type="entry name" value="SECRETED PROTEIN"/>
    <property type="match status" value="1"/>
</dbReference>
<proteinExistence type="predicted"/>
<organism evidence="3 4">
    <name type="scientific">Pontimonas salivibrio</name>
    <dbReference type="NCBI Taxonomy" id="1159327"/>
    <lineage>
        <taxon>Bacteria</taxon>
        <taxon>Bacillati</taxon>
        <taxon>Actinomycetota</taxon>
        <taxon>Actinomycetes</taxon>
        <taxon>Micrococcales</taxon>
        <taxon>Microbacteriaceae</taxon>
        <taxon>Pontimonas</taxon>
    </lineage>
</organism>
<name>A0A2L2BPP0_9MICO</name>
<gene>
    <name evidence="3" type="ORF">C3B54_11633</name>
</gene>
<feature type="domain" description="GmrSD restriction endonucleases C-terminal" evidence="2">
    <location>
        <begin position="120"/>
        <end position="246"/>
    </location>
</feature>
<feature type="compositionally biased region" description="Polar residues" evidence="1">
    <location>
        <begin position="42"/>
        <end position="53"/>
    </location>
</feature>
<dbReference type="KEGG" id="psai:C3B54_11633"/>
<evidence type="ECO:0000313" key="3">
    <source>
        <dbReference type="EMBL" id="AVG23618.1"/>
    </source>
</evidence>
<feature type="compositionally biased region" description="Basic and acidic residues" evidence="1">
    <location>
        <begin position="70"/>
        <end position="80"/>
    </location>
</feature>
<protein>
    <submittedName>
        <fullName evidence="3">HNH nuclease</fullName>
    </submittedName>
</protein>
<dbReference type="Proteomes" id="UP000243077">
    <property type="component" value="Chromosome"/>
</dbReference>
<evidence type="ECO:0000256" key="1">
    <source>
        <dbReference type="SAM" id="MobiDB-lite"/>
    </source>
</evidence>
<evidence type="ECO:0000313" key="4">
    <source>
        <dbReference type="Proteomes" id="UP000243077"/>
    </source>
</evidence>